<comment type="caution">
    <text evidence="8">The sequence shown here is derived from an EMBL/GenBank/DDBJ whole genome shotgun (WGS) entry which is preliminary data.</text>
</comment>
<dbReference type="InterPro" id="IPR022641">
    <property type="entry name" value="CheR_N"/>
</dbReference>
<dbReference type="GO" id="GO:0032259">
    <property type="term" value="P:methylation"/>
    <property type="evidence" value="ECO:0007669"/>
    <property type="project" value="UniProtKB-KW"/>
</dbReference>
<dbReference type="EMBL" id="JACTAG010000001">
    <property type="protein sequence ID" value="MBD3663216.1"/>
    <property type="molecule type" value="Genomic_DNA"/>
</dbReference>
<evidence type="ECO:0000256" key="3">
    <source>
        <dbReference type="ARBA" id="ARBA00022679"/>
    </source>
</evidence>
<evidence type="ECO:0000256" key="6">
    <source>
        <dbReference type="PIRSR" id="PIRSR000410-1"/>
    </source>
</evidence>
<comment type="function">
    <text evidence="5">Methylation of the membrane-bound methyl-accepting chemotaxis proteins (MCP) to form gamma-glutamyl methyl ester residues in MCP.</text>
</comment>
<dbReference type="AlphaFoldDB" id="A0A927D2J2"/>
<reference evidence="8" key="1">
    <citation type="submission" date="2020-08" db="EMBL/GenBank/DDBJ databases">
        <title>Sulfitobacter aestuariivivens sp. nov., isolated from a tidal flat.</title>
        <authorList>
            <person name="Park S."/>
            <person name="Yoon J.-H."/>
        </authorList>
    </citation>
    <scope>NUCLEOTIDE SEQUENCE</scope>
    <source>
        <strain evidence="8">TSTF-M16</strain>
    </source>
</reference>
<comment type="catalytic activity">
    <reaction evidence="1 5">
        <text>L-glutamyl-[protein] + S-adenosyl-L-methionine = [protein]-L-glutamate 5-O-methyl ester + S-adenosyl-L-homocysteine</text>
        <dbReference type="Rhea" id="RHEA:24452"/>
        <dbReference type="Rhea" id="RHEA-COMP:10208"/>
        <dbReference type="Rhea" id="RHEA-COMP:10311"/>
        <dbReference type="ChEBI" id="CHEBI:29973"/>
        <dbReference type="ChEBI" id="CHEBI:57856"/>
        <dbReference type="ChEBI" id="CHEBI:59789"/>
        <dbReference type="ChEBI" id="CHEBI:82795"/>
        <dbReference type="EC" id="2.1.1.80"/>
    </reaction>
</comment>
<dbReference type="PROSITE" id="PS50123">
    <property type="entry name" value="CHER"/>
    <property type="match status" value="1"/>
</dbReference>
<dbReference type="InterPro" id="IPR026024">
    <property type="entry name" value="Chemotaxis_MeTrfase_CheR"/>
</dbReference>
<keyword evidence="9" id="KW-1185">Reference proteome</keyword>
<dbReference type="Proteomes" id="UP000635142">
    <property type="component" value="Unassembled WGS sequence"/>
</dbReference>
<dbReference type="GO" id="GO:0008983">
    <property type="term" value="F:protein-glutamate O-methyltransferase activity"/>
    <property type="evidence" value="ECO:0007669"/>
    <property type="project" value="UniProtKB-EC"/>
</dbReference>
<name>A0A927D2J2_9RHOB</name>
<dbReference type="InterPro" id="IPR029063">
    <property type="entry name" value="SAM-dependent_MTases_sf"/>
</dbReference>
<dbReference type="Pfam" id="PF03705">
    <property type="entry name" value="CheR_N"/>
    <property type="match status" value="1"/>
</dbReference>
<dbReference type="CDD" id="cd02440">
    <property type="entry name" value="AdoMet_MTases"/>
    <property type="match status" value="1"/>
</dbReference>
<evidence type="ECO:0000313" key="8">
    <source>
        <dbReference type="EMBL" id="MBD3663216.1"/>
    </source>
</evidence>
<evidence type="ECO:0000256" key="1">
    <source>
        <dbReference type="ARBA" id="ARBA00001541"/>
    </source>
</evidence>
<feature type="binding site" evidence="6">
    <location>
        <position position="87"/>
    </location>
    <ligand>
        <name>S-adenosyl-L-methionine</name>
        <dbReference type="ChEBI" id="CHEBI:59789"/>
    </ligand>
</feature>
<evidence type="ECO:0000259" key="7">
    <source>
        <dbReference type="PROSITE" id="PS50123"/>
    </source>
</evidence>
<dbReference type="Gene3D" id="3.40.50.150">
    <property type="entry name" value="Vaccinia Virus protein VP39"/>
    <property type="match status" value="1"/>
</dbReference>
<dbReference type="SMART" id="SM00138">
    <property type="entry name" value="MeTrc"/>
    <property type="match status" value="1"/>
</dbReference>
<evidence type="ECO:0000256" key="4">
    <source>
        <dbReference type="ARBA" id="ARBA00022691"/>
    </source>
</evidence>
<gene>
    <name evidence="8" type="ORF">H9Q16_04720</name>
</gene>
<protein>
    <recommendedName>
        <fullName evidence="5">Chemotaxis protein methyltransferase</fullName>
        <ecNumber evidence="5">2.1.1.80</ecNumber>
    </recommendedName>
</protein>
<dbReference type="PRINTS" id="PR00996">
    <property type="entry name" value="CHERMTFRASE"/>
</dbReference>
<feature type="binding site" evidence="6">
    <location>
        <position position="81"/>
    </location>
    <ligand>
        <name>S-adenosyl-L-methionine</name>
        <dbReference type="ChEBI" id="CHEBI:59789"/>
    </ligand>
</feature>
<dbReference type="InterPro" id="IPR000780">
    <property type="entry name" value="CheR_MeTrfase"/>
</dbReference>
<dbReference type="SUPFAM" id="SSF53335">
    <property type="entry name" value="S-adenosyl-L-methionine-dependent methyltransferases"/>
    <property type="match status" value="1"/>
</dbReference>
<dbReference type="Pfam" id="PF01739">
    <property type="entry name" value="CheR"/>
    <property type="match status" value="1"/>
</dbReference>
<dbReference type="PANTHER" id="PTHR24422:SF19">
    <property type="entry name" value="CHEMOTAXIS PROTEIN METHYLTRANSFERASE"/>
    <property type="match status" value="1"/>
</dbReference>
<keyword evidence="2 5" id="KW-0489">Methyltransferase</keyword>
<evidence type="ECO:0000256" key="2">
    <source>
        <dbReference type="ARBA" id="ARBA00022603"/>
    </source>
</evidence>
<dbReference type="RefSeq" id="WP_191074193.1">
    <property type="nucleotide sequence ID" value="NZ_JACTAG010000001.1"/>
</dbReference>
<feature type="binding site" evidence="6">
    <location>
        <position position="124"/>
    </location>
    <ligand>
        <name>S-adenosyl-L-methionine</name>
        <dbReference type="ChEBI" id="CHEBI:59789"/>
    </ligand>
</feature>
<evidence type="ECO:0000313" key="9">
    <source>
        <dbReference type="Proteomes" id="UP000635142"/>
    </source>
</evidence>
<feature type="binding site" evidence="6">
    <location>
        <begin position="226"/>
        <end position="227"/>
    </location>
    <ligand>
        <name>S-adenosyl-L-methionine</name>
        <dbReference type="ChEBI" id="CHEBI:59789"/>
    </ligand>
</feature>
<dbReference type="SUPFAM" id="SSF47757">
    <property type="entry name" value="Chemotaxis receptor methyltransferase CheR, N-terminal domain"/>
    <property type="match status" value="1"/>
</dbReference>
<dbReference type="PANTHER" id="PTHR24422">
    <property type="entry name" value="CHEMOTAXIS PROTEIN METHYLTRANSFERASE"/>
    <property type="match status" value="1"/>
</dbReference>
<dbReference type="Gene3D" id="1.10.155.10">
    <property type="entry name" value="Chemotaxis receptor methyltransferase CheR, N-terminal domain"/>
    <property type="match status" value="1"/>
</dbReference>
<dbReference type="PIRSF" id="PIRSF000410">
    <property type="entry name" value="CheR"/>
    <property type="match status" value="1"/>
</dbReference>
<dbReference type="InterPro" id="IPR036804">
    <property type="entry name" value="CheR_N_sf"/>
</dbReference>
<proteinExistence type="predicted"/>
<keyword evidence="4 5" id="KW-0949">S-adenosyl-L-methionine</keyword>
<sequence length="283" mass="32484">MMRQTDPTQTLDGESFRTIAALAYRESGLTLVEEKAIMIQSRLRHRLRALGIGDFAQYTAFLTSEEGQPERRELICALTTNVSHFYREKHHFEMMCEVVQSRLSALQAGDRVRIWSAGCSNGQESLSAALFLLERFPCIGEFDLRILGTDIDRQVIRFARAGTYSEKMIEGLPQDVRQRHFTPRRSAKGDLAFQARPDVMRLIRYNELNILGDWPMRNAFDIIFCRNVVIYFDLMTQARLWPRFRDALRPGGLLFLGHSERITDPARVGFDIAGATAYRPLMS</sequence>
<evidence type="ECO:0000256" key="5">
    <source>
        <dbReference type="PIRNR" id="PIRNR000410"/>
    </source>
</evidence>
<accession>A0A927D2J2</accession>
<dbReference type="InterPro" id="IPR050903">
    <property type="entry name" value="Bact_Chemotaxis_MeTrfase"/>
</dbReference>
<feature type="domain" description="CheR-type methyltransferase" evidence="7">
    <location>
        <begin position="4"/>
        <end position="283"/>
    </location>
</feature>
<organism evidence="8 9">
    <name type="scientific">Sulfitobacter aestuariivivens</name>
    <dbReference type="NCBI Taxonomy" id="2766981"/>
    <lineage>
        <taxon>Bacteria</taxon>
        <taxon>Pseudomonadati</taxon>
        <taxon>Pseudomonadota</taxon>
        <taxon>Alphaproteobacteria</taxon>
        <taxon>Rhodobacterales</taxon>
        <taxon>Roseobacteraceae</taxon>
        <taxon>Sulfitobacter</taxon>
    </lineage>
</organism>
<feature type="binding site" evidence="6">
    <location>
        <position position="83"/>
    </location>
    <ligand>
        <name>S-adenosyl-L-methionine</name>
        <dbReference type="ChEBI" id="CHEBI:59789"/>
    </ligand>
</feature>
<feature type="binding site" evidence="6">
    <location>
        <position position="150"/>
    </location>
    <ligand>
        <name>S-adenosyl-L-methionine</name>
        <dbReference type="ChEBI" id="CHEBI:59789"/>
    </ligand>
</feature>
<dbReference type="EC" id="2.1.1.80" evidence="5"/>
<dbReference type="InterPro" id="IPR022642">
    <property type="entry name" value="CheR_C"/>
</dbReference>
<keyword evidence="3 5" id="KW-0808">Transferase</keyword>